<dbReference type="EMBL" id="PFBP01000039">
    <property type="protein sequence ID" value="PIT89700.1"/>
    <property type="molecule type" value="Genomic_DNA"/>
</dbReference>
<dbReference type="AlphaFoldDB" id="A0A2M6WA55"/>
<name>A0A2M6WA55_9BACT</name>
<protein>
    <submittedName>
        <fullName evidence="1">Uncharacterized protein</fullName>
    </submittedName>
</protein>
<comment type="caution">
    <text evidence="1">The sequence shown here is derived from an EMBL/GenBank/DDBJ whole genome shotgun (WGS) entry which is preliminary data.</text>
</comment>
<evidence type="ECO:0000313" key="2">
    <source>
        <dbReference type="Proteomes" id="UP000231464"/>
    </source>
</evidence>
<accession>A0A2M6WA55</accession>
<sequence length="445" mass="50307">MKKIFITAILGLFILQPLAIIKAASFNPGLILTDEELTSANAMNQDQIKDFLKKKGSFLTNYVAPTVRMYVYQIIYEVSQFYQINPKYILTLLQKEQGLITETNPSQGQLDWATGYGCPDSGGCNAKYQGLATQIDWGAGAIRYYLENPEKFNFKANKTHIIDNQSITILNLATSALYNYTPHIHGNEVLHSLWNKWFALNYPEGSLLQNATDKTLWLIQNNQRRQFASRAVFTSNYSLNKLLPVKAEDLEKYEIGALIKYANYSLLQIPSGGVYFLENDAVRPITSKEAFKLIGFNPEEIIKVTEEEILSFPRSEPITIKSAYPVGAILQDKITKEIYFVKDGIKHLLISDKLLKIYFSKRKIVKVTGEELAKYETGENYKLKNGELVKIITDPTVYVISAGKKLPIASAEAFESLGYKWKNIIDVPENVLALHELGENVDVTE</sequence>
<organism evidence="1 2">
    <name type="scientific">Candidatus Kuenenbacteria bacterium CG10_big_fil_rev_8_21_14_0_10_36_11</name>
    <dbReference type="NCBI Taxonomy" id="1974618"/>
    <lineage>
        <taxon>Bacteria</taxon>
        <taxon>Candidatus Kueneniibacteriota</taxon>
    </lineage>
</organism>
<evidence type="ECO:0000313" key="1">
    <source>
        <dbReference type="EMBL" id="PIT89700.1"/>
    </source>
</evidence>
<reference evidence="2" key="1">
    <citation type="submission" date="2017-09" db="EMBL/GenBank/DDBJ databases">
        <title>Depth-based differentiation of microbial function through sediment-hosted aquifers and enrichment of novel symbionts in the deep terrestrial subsurface.</title>
        <authorList>
            <person name="Probst A.J."/>
            <person name="Ladd B."/>
            <person name="Jarett J.K."/>
            <person name="Geller-Mcgrath D.E."/>
            <person name="Sieber C.M.K."/>
            <person name="Emerson J.B."/>
            <person name="Anantharaman K."/>
            <person name="Thomas B.C."/>
            <person name="Malmstrom R."/>
            <person name="Stieglmeier M."/>
            <person name="Klingl A."/>
            <person name="Woyke T."/>
            <person name="Ryan C.M."/>
            <person name="Banfield J.F."/>
        </authorList>
    </citation>
    <scope>NUCLEOTIDE SEQUENCE [LARGE SCALE GENOMIC DNA]</scope>
</reference>
<dbReference type="Proteomes" id="UP000231464">
    <property type="component" value="Unassembled WGS sequence"/>
</dbReference>
<proteinExistence type="predicted"/>
<gene>
    <name evidence="1" type="ORF">COU23_02345</name>
</gene>